<feature type="transmembrane region" description="Helical" evidence="7">
    <location>
        <begin position="371"/>
        <end position="390"/>
    </location>
</feature>
<dbReference type="HOGENOM" id="CLU_009099_1_1_7"/>
<evidence type="ECO:0000313" key="10">
    <source>
        <dbReference type="EMBL" id="EAU68686.1"/>
    </source>
</evidence>
<feature type="transmembrane region" description="Helical" evidence="7">
    <location>
        <begin position="457"/>
        <end position="476"/>
    </location>
</feature>
<dbReference type="eggNOG" id="COG1033">
    <property type="taxonomic scope" value="Bacteria"/>
</dbReference>
<feature type="transmembrane region" description="Helical" evidence="7">
    <location>
        <begin position="296"/>
        <end position="317"/>
    </location>
</feature>
<keyword evidence="2" id="KW-1003">Cell membrane</keyword>
<evidence type="ECO:0000256" key="7">
    <source>
        <dbReference type="SAM" id="Phobius"/>
    </source>
</evidence>
<keyword evidence="11" id="KW-1185">Reference proteome</keyword>
<evidence type="ECO:0000313" key="11">
    <source>
        <dbReference type="Proteomes" id="UP000001351"/>
    </source>
</evidence>
<proteinExistence type="predicted"/>
<feature type="transmembrane region" description="Helical" evidence="7">
    <location>
        <begin position="813"/>
        <end position="837"/>
    </location>
</feature>
<organism evidence="10 12">
    <name type="scientific">Stigmatella aurantiaca (strain DW4/3-1)</name>
    <dbReference type="NCBI Taxonomy" id="378806"/>
    <lineage>
        <taxon>Bacteria</taxon>
        <taxon>Pseudomonadati</taxon>
        <taxon>Myxococcota</taxon>
        <taxon>Myxococcia</taxon>
        <taxon>Myxococcales</taxon>
        <taxon>Cystobacterineae</taxon>
        <taxon>Archangiaceae</taxon>
        <taxon>Stigmatella</taxon>
    </lineage>
</organism>
<evidence type="ECO:0000256" key="3">
    <source>
        <dbReference type="ARBA" id="ARBA00022692"/>
    </source>
</evidence>
<dbReference type="Pfam" id="PF03176">
    <property type="entry name" value="MMPL"/>
    <property type="match status" value="2"/>
</dbReference>
<keyword evidence="4 7" id="KW-1133">Transmembrane helix</keyword>
<accession>Q09A89</accession>
<gene>
    <name evidence="9" type="ordered locus">STAUR_7304</name>
    <name evidence="10" type="ORF">STIAU_6038</name>
</gene>
<dbReference type="KEGG" id="sur:STAUR_7304"/>
<feature type="transmembrane region" description="Helical" evidence="7">
    <location>
        <begin position="720"/>
        <end position="742"/>
    </location>
</feature>
<evidence type="ECO:0000313" key="9">
    <source>
        <dbReference type="EMBL" id="ADO75060.1"/>
    </source>
</evidence>
<feature type="transmembrane region" description="Helical" evidence="7">
    <location>
        <begin position="270"/>
        <end position="289"/>
    </location>
</feature>
<dbReference type="OrthoDB" id="49344at2"/>
<dbReference type="SUPFAM" id="SSF82866">
    <property type="entry name" value="Multidrug efflux transporter AcrB transmembrane domain"/>
    <property type="match status" value="2"/>
</dbReference>
<feature type="region of interest" description="Disordered" evidence="6">
    <location>
        <begin position="847"/>
        <end position="869"/>
    </location>
</feature>
<dbReference type="GO" id="GO:0005886">
    <property type="term" value="C:plasma membrane"/>
    <property type="evidence" value="ECO:0007669"/>
    <property type="project" value="UniProtKB-SubCell"/>
</dbReference>
<reference evidence="9 11" key="2">
    <citation type="journal article" date="2011" name="Mol. Biol. Evol.">
        <title>Comparative genomic analysis of fruiting body formation in Myxococcales.</title>
        <authorList>
            <person name="Huntley S."/>
            <person name="Hamann N."/>
            <person name="Wegener-Feldbrugge S."/>
            <person name="Treuner-Lange A."/>
            <person name="Kube M."/>
            <person name="Reinhardt R."/>
            <person name="Klages S."/>
            <person name="Muller R."/>
            <person name="Ronning C.M."/>
            <person name="Nierman W.C."/>
            <person name="Sogaard-Andersen L."/>
        </authorList>
    </citation>
    <scope>NUCLEOTIDE SEQUENCE [LARGE SCALE GENOMIC DNA]</scope>
    <source>
        <strain evidence="9 11">DW4/3-1</strain>
    </source>
</reference>
<reference evidence="10 12" key="1">
    <citation type="submission" date="2006-04" db="EMBL/GenBank/DDBJ databases">
        <authorList>
            <person name="Nierman W.C."/>
        </authorList>
    </citation>
    <scope>NUCLEOTIDE SEQUENCE [LARGE SCALE GENOMIC DNA]</scope>
    <source>
        <strain evidence="10 12">DW4/3-1</strain>
    </source>
</reference>
<feature type="transmembrane region" description="Helical" evidence="7">
    <location>
        <begin position="781"/>
        <end position="807"/>
    </location>
</feature>
<keyword evidence="5 7" id="KW-0472">Membrane</keyword>
<dbReference type="PATRIC" id="fig|378806.16.peg.8004"/>
<feature type="transmembrane region" description="Helical" evidence="7">
    <location>
        <begin position="688"/>
        <end position="708"/>
    </location>
</feature>
<dbReference type="EMBL" id="AAMD01000014">
    <property type="protein sequence ID" value="EAU68686.1"/>
    <property type="molecule type" value="Genomic_DNA"/>
</dbReference>
<dbReference type="AlphaFoldDB" id="Q09A89"/>
<dbReference type="InterPro" id="IPR000731">
    <property type="entry name" value="SSD"/>
</dbReference>
<dbReference type="PANTHER" id="PTHR33406:SF13">
    <property type="entry name" value="MEMBRANE PROTEIN YDFJ"/>
    <property type="match status" value="1"/>
</dbReference>
<dbReference type="EMBL" id="CP002271">
    <property type="protein sequence ID" value="ADO75060.1"/>
    <property type="molecule type" value="Genomic_DNA"/>
</dbReference>
<dbReference type="InterPro" id="IPR004869">
    <property type="entry name" value="MMPL_dom"/>
</dbReference>
<dbReference type="PROSITE" id="PS50156">
    <property type="entry name" value="SSD"/>
    <property type="match status" value="1"/>
</dbReference>
<dbReference type="STRING" id="378806.STAUR_7304"/>
<evidence type="ECO:0000256" key="2">
    <source>
        <dbReference type="ARBA" id="ARBA00022475"/>
    </source>
</evidence>
<evidence type="ECO:0000313" key="12">
    <source>
        <dbReference type="Proteomes" id="UP000032702"/>
    </source>
</evidence>
<sequence length="869" mass="95243">MSASPHPPNRFALAYAGLMVRRPGIILLVILTLLVASVWATLKLTINSNQLDLISQELDEVKDVKRIIDMVGGSGHFMLALRSSDEATLKRVSDDLAQMILADKEHVRSVSHKLPVEFAQQNMVLFVKTEDLAEGKKRIMAYLKDQLRRNNPFFIELKKTEPVKLELQDLVDKYSSVGKRSIRDDYNISPDRKMIMMLIKPMWDTNEIGRTKDYVDKLNRDLAQYSASNAAGVKLVENYDLMGDAKTVAYGYTGSYKTSLDDSYAIDESLTPVAFIAFASILLITIAFFRKWAPTLIVVSGMVIGTLITLGFTYATVGELNMITSILGGILMGFGIDYGIHFVFRTRLELGAGKPYDVAIRDAIINAGRPALVSAVVTSGSFFVLMVSEFRGFSQFGFLAGCGTLILGFTLFAWSPALLSLAGRLNPALPEKLIGTMKPPASSSATGKELRLPRPGLMLGISSVIVALVCAAAVPWTQAEPPQGKALGFFERLQYGVRFNYNTRALMPAGQPSVRLQDEINERFQISSDPIAVYTKTLEEAKEVYDELTQNRQKYPSIDQVVSVYTFVPPPETAKANAKILEEWQEELKDIDVEALPPEMQEKAGIFMKMLEARPFDVTGVPELYAQQFRHLPTSKLENHGFLTFIYPGVDLWDGKLMLQFADETSVIHTASGKAFRASGSAQLYARLARIVLADGRLTVLLATLWILVMHFADFRSVPLALASVIPLTVGLAMMLGFMSLFDLRLNFMNVIILPILLGFGVSHGLYLLHRFLEGTSPVVALRSVGAAVASSTLTAVAGFGALLAASHNGLRSMGLVACIGLITTLLVSFTVLAAVMQLLHDRRVRKAGGQPPGDTLPPGAAKDETRAA</sequence>
<name>Q09A89_STIAD</name>
<dbReference type="Proteomes" id="UP000032702">
    <property type="component" value="Unassembled WGS sequence"/>
</dbReference>
<feature type="transmembrane region" description="Helical" evidence="7">
    <location>
        <begin position="323"/>
        <end position="344"/>
    </location>
</feature>
<dbReference type="Proteomes" id="UP000001351">
    <property type="component" value="Chromosome"/>
</dbReference>
<feature type="transmembrane region" description="Helical" evidence="7">
    <location>
        <begin position="396"/>
        <end position="422"/>
    </location>
</feature>
<dbReference type="Gene3D" id="1.20.1640.10">
    <property type="entry name" value="Multidrug efflux transporter AcrB transmembrane domain"/>
    <property type="match status" value="2"/>
</dbReference>
<dbReference type="PANTHER" id="PTHR33406">
    <property type="entry name" value="MEMBRANE PROTEIN MJ1562-RELATED"/>
    <property type="match status" value="1"/>
</dbReference>
<dbReference type="RefSeq" id="WP_002611746.1">
    <property type="nucleotide sequence ID" value="NC_014623.1"/>
</dbReference>
<dbReference type="InterPro" id="IPR050545">
    <property type="entry name" value="Mycobact_MmpL"/>
</dbReference>
<keyword evidence="3 7" id="KW-0812">Transmembrane</keyword>
<feature type="transmembrane region" description="Helical" evidence="7">
    <location>
        <begin position="748"/>
        <end position="769"/>
    </location>
</feature>
<comment type="subcellular location">
    <subcellularLocation>
        <location evidence="1">Cell membrane</location>
        <topology evidence="1">Multi-pass membrane protein</topology>
    </subcellularLocation>
</comment>
<protein>
    <submittedName>
        <fullName evidence="9">Conserved uncharacterized protein</fullName>
    </submittedName>
    <submittedName>
        <fullName evidence="10">Export protein</fullName>
    </submittedName>
</protein>
<evidence type="ECO:0000259" key="8">
    <source>
        <dbReference type="PROSITE" id="PS50156"/>
    </source>
</evidence>
<feature type="domain" description="SSD" evidence="8">
    <location>
        <begin position="720"/>
        <end position="839"/>
    </location>
</feature>
<evidence type="ECO:0000256" key="1">
    <source>
        <dbReference type="ARBA" id="ARBA00004651"/>
    </source>
</evidence>
<evidence type="ECO:0000256" key="6">
    <source>
        <dbReference type="SAM" id="MobiDB-lite"/>
    </source>
</evidence>
<evidence type="ECO:0000256" key="4">
    <source>
        <dbReference type="ARBA" id="ARBA00022989"/>
    </source>
</evidence>
<evidence type="ECO:0000256" key="5">
    <source>
        <dbReference type="ARBA" id="ARBA00023136"/>
    </source>
</evidence>